<dbReference type="SUPFAM" id="SSF52047">
    <property type="entry name" value="RNI-like"/>
    <property type="match status" value="1"/>
</dbReference>
<keyword evidence="4" id="KW-1185">Reference proteome</keyword>
<dbReference type="SUPFAM" id="SSF81383">
    <property type="entry name" value="F-box domain"/>
    <property type="match status" value="1"/>
</dbReference>
<organism evidence="3 4">
    <name type="scientific">Marasmius crinis-equi</name>
    <dbReference type="NCBI Taxonomy" id="585013"/>
    <lineage>
        <taxon>Eukaryota</taxon>
        <taxon>Fungi</taxon>
        <taxon>Dikarya</taxon>
        <taxon>Basidiomycota</taxon>
        <taxon>Agaricomycotina</taxon>
        <taxon>Agaricomycetes</taxon>
        <taxon>Agaricomycetidae</taxon>
        <taxon>Agaricales</taxon>
        <taxon>Marasmiineae</taxon>
        <taxon>Marasmiaceae</taxon>
        <taxon>Marasmius</taxon>
    </lineage>
</organism>
<dbReference type="Proteomes" id="UP001465976">
    <property type="component" value="Unassembled WGS sequence"/>
</dbReference>
<evidence type="ECO:0000313" key="4">
    <source>
        <dbReference type="Proteomes" id="UP001465976"/>
    </source>
</evidence>
<dbReference type="PANTHER" id="PTHR38926:SF5">
    <property type="entry name" value="F-BOX AND LEUCINE-RICH REPEAT PROTEIN 6"/>
    <property type="match status" value="1"/>
</dbReference>
<keyword evidence="1" id="KW-0175">Coiled coil</keyword>
<dbReference type="Gene3D" id="1.20.1280.50">
    <property type="match status" value="1"/>
</dbReference>
<evidence type="ECO:0000313" key="3">
    <source>
        <dbReference type="EMBL" id="KAL0564001.1"/>
    </source>
</evidence>
<feature type="coiled-coil region" evidence="1">
    <location>
        <begin position="34"/>
        <end position="68"/>
    </location>
</feature>
<dbReference type="PANTHER" id="PTHR38926">
    <property type="entry name" value="F-BOX DOMAIN CONTAINING PROTEIN, EXPRESSED"/>
    <property type="match status" value="1"/>
</dbReference>
<proteinExistence type="predicted"/>
<dbReference type="Pfam" id="PF12937">
    <property type="entry name" value="F-box-like"/>
    <property type="match status" value="1"/>
</dbReference>
<dbReference type="InterPro" id="IPR036047">
    <property type="entry name" value="F-box-like_dom_sf"/>
</dbReference>
<evidence type="ECO:0000259" key="2">
    <source>
        <dbReference type="Pfam" id="PF12937"/>
    </source>
</evidence>
<dbReference type="EMBL" id="JBAHYK010003062">
    <property type="protein sequence ID" value="KAL0564001.1"/>
    <property type="molecule type" value="Genomic_DNA"/>
</dbReference>
<dbReference type="InterPro" id="IPR032675">
    <property type="entry name" value="LRR_dom_sf"/>
</dbReference>
<sequence>MNMDNLPFKCLPPSRAQQIQGMFQDTISSRERERAIASRFLNDAEKELKEIQLEMGKAERDVSAFKDKHVLSKECMETFHSPLPPIHGLPPEVLTKIFAIHCVNVPISTRVIPDIISISQVCRLWREIVLSTPSLWSDFEVTGSYYPRSSSGEIQEDMVEMFALIRKVRLFMERSKNVPLTLTLSLGVGGAKMQELLSILVESAERWKSLDIRSVDFHHPVLEPLSCRLSSLQSLTLSCHRRWRSAGPLPITLFEHCEALTSVELDTDPSNHWSLLRLPWRHLTKLETFFIDGSSLASLLQECPRLKVLKLIGYKYSNTQTISPIALSHLETLSAYGRSTPLLLGDLFLPNLTTLDFEDYGIENWIDDTHLIVEFLQRSSCTVLNLTFMLSPESIRVEETLAFLRLFPSLRTLSVESGSPIVIENFIAPFLEALSSLFPRLIALTLVADCDKESHSAFIEQLLSVVLPRDSPESDTQRPGAGIAGLRPLIISIKGPDRQPASGEDFTNIQHLRDVGLRVCM</sequence>
<name>A0ABR3EMA6_9AGAR</name>
<dbReference type="Gene3D" id="3.80.10.10">
    <property type="entry name" value="Ribonuclease Inhibitor"/>
    <property type="match status" value="1"/>
</dbReference>
<evidence type="ECO:0000256" key="1">
    <source>
        <dbReference type="SAM" id="Coils"/>
    </source>
</evidence>
<feature type="domain" description="F-box" evidence="2">
    <location>
        <begin position="87"/>
        <end position="138"/>
    </location>
</feature>
<accession>A0ABR3EMA6</accession>
<comment type="caution">
    <text evidence="3">The sequence shown here is derived from an EMBL/GenBank/DDBJ whole genome shotgun (WGS) entry which is preliminary data.</text>
</comment>
<reference evidence="3 4" key="1">
    <citation type="submission" date="2024-02" db="EMBL/GenBank/DDBJ databases">
        <title>A draft genome for the cacao thread blight pathogen Marasmius crinis-equi.</title>
        <authorList>
            <person name="Cohen S.P."/>
            <person name="Baruah I.K."/>
            <person name="Amoako-Attah I."/>
            <person name="Bukari Y."/>
            <person name="Meinhardt L.W."/>
            <person name="Bailey B.A."/>
        </authorList>
    </citation>
    <scope>NUCLEOTIDE SEQUENCE [LARGE SCALE GENOMIC DNA]</scope>
    <source>
        <strain evidence="3 4">GH-76</strain>
    </source>
</reference>
<protein>
    <recommendedName>
        <fullName evidence="2">F-box domain-containing protein</fullName>
    </recommendedName>
</protein>
<dbReference type="InterPro" id="IPR001810">
    <property type="entry name" value="F-box_dom"/>
</dbReference>
<gene>
    <name evidence="3" type="ORF">V5O48_018054</name>
</gene>